<keyword evidence="1" id="KW-0472">Membrane</keyword>
<proteinExistence type="predicted"/>
<dbReference type="AlphaFoldDB" id="A0A4Q2J8U9"/>
<protein>
    <submittedName>
        <fullName evidence="2">TPM domain-containing protein</fullName>
    </submittedName>
</protein>
<gene>
    <name evidence="2" type="ORF">ESO86_17480</name>
</gene>
<sequence length="136" mass="14624">MADAADWLPSLVVFGTAALAFVAGVIGFRRLGARREAHDAAAARELETSAKARLVGADEAVRDAVQEIRFAEAQFGPEAARGLGETVDRARGWLREAFLLQQRIDDAGRATAAERRTWSSRIASLCDSVERALADA</sequence>
<comment type="caution">
    <text evidence="2">The sequence shown here is derived from an EMBL/GenBank/DDBJ whole genome shotgun (WGS) entry which is preliminary data.</text>
</comment>
<feature type="transmembrane region" description="Helical" evidence="1">
    <location>
        <begin position="6"/>
        <end position="28"/>
    </location>
</feature>
<evidence type="ECO:0000313" key="2">
    <source>
        <dbReference type="EMBL" id="RXZ39977.1"/>
    </source>
</evidence>
<feature type="non-terminal residue" evidence="2">
    <location>
        <position position="136"/>
    </location>
</feature>
<name>A0A4Q2J8U9_9MICO</name>
<accession>A0A4Q2J8U9</accession>
<keyword evidence="1" id="KW-0812">Transmembrane</keyword>
<dbReference type="EMBL" id="SDPL01000660">
    <property type="protein sequence ID" value="RXZ39977.1"/>
    <property type="molecule type" value="Genomic_DNA"/>
</dbReference>
<keyword evidence="1" id="KW-1133">Transmembrane helix</keyword>
<organism evidence="2 3">
    <name type="scientific">Agromyces binzhouensis</name>
    <dbReference type="NCBI Taxonomy" id="1817495"/>
    <lineage>
        <taxon>Bacteria</taxon>
        <taxon>Bacillati</taxon>
        <taxon>Actinomycetota</taxon>
        <taxon>Actinomycetes</taxon>
        <taxon>Micrococcales</taxon>
        <taxon>Microbacteriaceae</taxon>
        <taxon>Agromyces</taxon>
    </lineage>
</organism>
<keyword evidence="3" id="KW-1185">Reference proteome</keyword>
<evidence type="ECO:0000313" key="3">
    <source>
        <dbReference type="Proteomes" id="UP000292881"/>
    </source>
</evidence>
<dbReference type="Proteomes" id="UP000292881">
    <property type="component" value="Unassembled WGS sequence"/>
</dbReference>
<evidence type="ECO:0000256" key="1">
    <source>
        <dbReference type="SAM" id="Phobius"/>
    </source>
</evidence>
<reference evidence="2 3" key="1">
    <citation type="submission" date="2019-01" db="EMBL/GenBank/DDBJ databases">
        <authorList>
            <person name="Li J."/>
        </authorList>
    </citation>
    <scope>NUCLEOTIDE SEQUENCE [LARGE SCALE GENOMIC DNA]</scope>
    <source>
        <strain evidence="2 3">CGMCC 4.7180</strain>
    </source>
</reference>